<dbReference type="InterPro" id="IPR014729">
    <property type="entry name" value="Rossmann-like_a/b/a_fold"/>
</dbReference>
<comment type="similarity">
    <text evidence="1">Belongs to the universal stress protein A family.</text>
</comment>
<dbReference type="Pfam" id="PF00582">
    <property type="entry name" value="Usp"/>
    <property type="match status" value="1"/>
</dbReference>
<proteinExistence type="inferred from homology"/>
<dbReference type="AlphaFoldDB" id="A0AAW9K6G6"/>
<protein>
    <submittedName>
        <fullName evidence="3">Universal stress protein</fullName>
    </submittedName>
</protein>
<accession>A0AAW9K6G6</accession>
<dbReference type="PRINTS" id="PR01438">
    <property type="entry name" value="UNVRSLSTRESS"/>
</dbReference>
<evidence type="ECO:0000256" key="1">
    <source>
        <dbReference type="ARBA" id="ARBA00008791"/>
    </source>
</evidence>
<name>A0AAW9K6G6_CARML</name>
<dbReference type="EMBL" id="JAVBVO010000003">
    <property type="protein sequence ID" value="MDZ5759297.1"/>
    <property type="molecule type" value="Genomic_DNA"/>
</dbReference>
<evidence type="ECO:0000259" key="2">
    <source>
        <dbReference type="Pfam" id="PF00582"/>
    </source>
</evidence>
<sequence length="161" mass="17741">MLSRYKNILVAVDGSKNAQLAFQQAVEIALEQEKATLYVLEVVDNQTHFVAPPMLNSQTQTYSPEAVEMFQEVVQKEVEWVENEVHELVEEAKRKGVPNAVAVVTTGNHKHAIAHTIPTEKKIDLLIIGATGKGRIKSAILGTTTSYVVQHAPCNVLVVKE</sequence>
<dbReference type="PANTHER" id="PTHR46268">
    <property type="entry name" value="STRESS RESPONSE PROTEIN NHAX"/>
    <property type="match status" value="1"/>
</dbReference>
<comment type="caution">
    <text evidence="3">The sequence shown here is derived from an EMBL/GenBank/DDBJ whole genome shotgun (WGS) entry which is preliminary data.</text>
</comment>
<organism evidence="3 4">
    <name type="scientific">Carnobacterium maltaromaticum</name>
    <name type="common">Carnobacterium piscicola</name>
    <dbReference type="NCBI Taxonomy" id="2751"/>
    <lineage>
        <taxon>Bacteria</taxon>
        <taxon>Bacillati</taxon>
        <taxon>Bacillota</taxon>
        <taxon>Bacilli</taxon>
        <taxon>Lactobacillales</taxon>
        <taxon>Carnobacteriaceae</taxon>
        <taxon>Carnobacterium</taxon>
    </lineage>
</organism>
<feature type="domain" description="UspA" evidence="2">
    <location>
        <begin position="5"/>
        <end position="160"/>
    </location>
</feature>
<reference evidence="3" key="1">
    <citation type="submission" date="2023-08" db="EMBL/GenBank/DDBJ databases">
        <title>Genomic characterization of piscicolin 126 produced by Carnobacterium maltaromaticum CM22 strain isolated from salmon (Salmo salar).</title>
        <authorList>
            <person name="Gonzalez-Gragera E."/>
            <person name="Garcia-Lopez J.D."/>
            <person name="Teso-Perez C."/>
            <person name="Gimenez-Hernandez I."/>
            <person name="Peralta-Sanchez J.M."/>
            <person name="Valdivia E."/>
            <person name="Montalban-Lopez M."/>
            <person name="Martin-Platero A.M."/>
            <person name="Banos A."/>
            <person name="Martinez-Bueno M."/>
        </authorList>
    </citation>
    <scope>NUCLEOTIDE SEQUENCE</scope>
    <source>
        <strain evidence="3">CM22</strain>
    </source>
</reference>
<dbReference type="Proteomes" id="UP001290462">
    <property type="component" value="Unassembled WGS sequence"/>
</dbReference>
<dbReference type="SUPFAM" id="SSF52402">
    <property type="entry name" value="Adenine nucleotide alpha hydrolases-like"/>
    <property type="match status" value="1"/>
</dbReference>
<dbReference type="InterPro" id="IPR006015">
    <property type="entry name" value="Universal_stress_UspA"/>
</dbReference>
<gene>
    <name evidence="3" type="ORF">RAK27_11550</name>
</gene>
<dbReference type="RefSeq" id="WP_057000137.1">
    <property type="nucleotide sequence ID" value="NZ_BJOJ01000045.1"/>
</dbReference>
<evidence type="ECO:0000313" key="4">
    <source>
        <dbReference type="Proteomes" id="UP001290462"/>
    </source>
</evidence>
<dbReference type="GeneID" id="83604778"/>
<dbReference type="Gene3D" id="3.40.50.620">
    <property type="entry name" value="HUPs"/>
    <property type="match status" value="1"/>
</dbReference>
<dbReference type="InterPro" id="IPR006016">
    <property type="entry name" value="UspA"/>
</dbReference>
<dbReference type="CDD" id="cd00293">
    <property type="entry name" value="USP-like"/>
    <property type="match status" value="1"/>
</dbReference>
<evidence type="ECO:0000313" key="3">
    <source>
        <dbReference type="EMBL" id="MDZ5759297.1"/>
    </source>
</evidence>
<dbReference type="PANTHER" id="PTHR46268:SF6">
    <property type="entry name" value="UNIVERSAL STRESS PROTEIN UP12"/>
    <property type="match status" value="1"/>
</dbReference>